<evidence type="ECO:0000256" key="3">
    <source>
        <dbReference type="ARBA" id="ARBA00022729"/>
    </source>
</evidence>
<dbReference type="GO" id="GO:0030288">
    <property type="term" value="C:outer membrane-bounded periplasmic space"/>
    <property type="evidence" value="ECO:0007669"/>
    <property type="project" value="InterPro"/>
</dbReference>
<dbReference type="Proteomes" id="UP001278087">
    <property type="component" value="Unassembled WGS sequence"/>
</dbReference>
<dbReference type="Proteomes" id="UP000263627">
    <property type="component" value="Chromosome"/>
</dbReference>
<name>A0A0D7M182_CITFR</name>
<keyword evidence="4" id="KW-0574">Periplasm</keyword>
<evidence type="ECO:0000313" key="22">
    <source>
        <dbReference type="Proteomes" id="UP000512222"/>
    </source>
</evidence>
<dbReference type="EMBL" id="ABKLER030000005">
    <property type="protein sequence ID" value="EMN4144190.1"/>
    <property type="molecule type" value="Genomic_DNA"/>
</dbReference>
<dbReference type="Proteomes" id="UP000215827">
    <property type="component" value="Unassembled WGS sequence"/>
</dbReference>
<dbReference type="AlphaFoldDB" id="A0A0D7M182"/>
<dbReference type="InterPro" id="IPR016147">
    <property type="entry name" value="Pili_assmbl_chaperone_N"/>
</dbReference>
<comment type="similarity">
    <text evidence="2">Belongs to the periplasmic pilus chaperone family.</text>
</comment>
<dbReference type="EMBL" id="CP056573">
    <property type="protein sequence ID" value="QLV30846.1"/>
    <property type="molecule type" value="Genomic_DNA"/>
</dbReference>
<evidence type="ECO:0000313" key="14">
    <source>
        <dbReference type="EMBL" id="KPR50397.1"/>
    </source>
</evidence>
<reference evidence="18" key="8">
    <citation type="submission" date="2022-12" db="EMBL/GenBank/DDBJ databases">
        <title>2953647.</title>
        <authorList>
            <person name="Hergert J."/>
            <person name="Casey R."/>
            <person name="Wagner J."/>
            <person name="Young E.L."/>
            <person name="Oakeson K.F."/>
        </authorList>
    </citation>
    <scope>NUCLEOTIDE SEQUENCE</scope>
    <source>
        <strain evidence="18">2953647</strain>
    </source>
</reference>
<reference evidence="19" key="1">
    <citation type="submission" date="2015-09" db="EMBL/GenBank/DDBJ databases">
        <title>Prevalence of NDMs in South Africa.</title>
        <authorList>
            <person name="Osei Sekyere J."/>
            <person name="Govinden U."/>
            <person name="Essack S."/>
            <person name="Haldorsen B."/>
            <person name="Samuelsen O."/>
            <person name="Aasnaes B."/>
            <person name="Sundsfjord A."/>
        </authorList>
    </citation>
    <scope>NUCLEOTIDE SEQUENCE [LARGE SCALE GENOMIC DNA]</scope>
    <source>
        <strain evidence="19">ST62:944112508</strain>
    </source>
</reference>
<dbReference type="Proteomes" id="UP000789647">
    <property type="component" value="Chromosome"/>
</dbReference>
<dbReference type="OrthoDB" id="8585185at2"/>
<evidence type="ECO:0000313" key="18">
    <source>
        <dbReference type="EMBL" id="WAZ55276.1"/>
    </source>
</evidence>
<keyword evidence="5" id="KW-0143">Chaperone</keyword>
<reference evidence="17" key="6">
    <citation type="journal article" date="2021" name="Microb. Genom.">
        <title>A genomic epidemiological study shows that prevalence of antimicrobial resistance in Enterobacterales is associated with the livestock host, as well as antimicrobial usage.</title>
        <authorList>
            <person name="AbuOun M."/>
            <person name="Jones H."/>
            <person name="Stubberfield E."/>
            <person name="Gilson D."/>
            <person name="Shaw L.P."/>
            <person name="Hubbard A.T.M."/>
            <person name="Chau K.K."/>
            <person name="Sebra R."/>
            <person name="Peto T.E.A."/>
            <person name="Crook D.W."/>
            <person name="Read D.S."/>
            <person name="Gweon H.S."/>
            <person name="Walker A.S."/>
            <person name="Stoesser N."/>
            <person name="Smith R.P."/>
            <person name="Anjum M.F."/>
            <person name="On Behalf Of The Rehab Consortium."/>
        </authorList>
    </citation>
    <scope>NUCLEOTIDE SEQUENCE</scope>
    <source>
        <strain evidence="17">RHBSTW-00370</strain>
    </source>
</reference>
<evidence type="ECO:0000313" key="17">
    <source>
        <dbReference type="EMBL" id="QLV30846.1"/>
    </source>
</evidence>
<dbReference type="EMBL" id="LJEB01000124">
    <property type="protein sequence ID" value="KPR50397.1"/>
    <property type="molecule type" value="Genomic_DNA"/>
</dbReference>
<evidence type="ECO:0000313" key="19">
    <source>
        <dbReference type="Proteomes" id="UP000050520"/>
    </source>
</evidence>
<dbReference type="SUPFAM" id="SSF49584">
    <property type="entry name" value="Periplasmic chaperone C-domain"/>
    <property type="match status" value="1"/>
</dbReference>
<dbReference type="EMBL" id="NEFA01000002">
    <property type="protein sequence ID" value="OYR06947.1"/>
    <property type="molecule type" value="Genomic_DNA"/>
</dbReference>
<reference evidence="9" key="7">
    <citation type="submission" date="2022-05" db="EMBL/GenBank/DDBJ databases">
        <authorList>
            <person name="Alioto T."/>
            <person name="Alioto T."/>
            <person name="Gomez Garrido J."/>
        </authorList>
    </citation>
    <scope>NUCLEOTIDE SEQUENCE</scope>
    <source>
        <strain evidence="9">112</strain>
    </source>
</reference>
<dbReference type="EMBL" id="CP032184">
    <property type="protein sequence ID" value="AXZ48013.1"/>
    <property type="molecule type" value="Genomic_DNA"/>
</dbReference>
<dbReference type="InterPro" id="IPR008962">
    <property type="entry name" value="PapD-like_sf"/>
</dbReference>
<evidence type="ECO:0000313" key="9">
    <source>
        <dbReference type="EMBL" id="CAH6593912.1"/>
    </source>
</evidence>
<evidence type="ECO:0000256" key="2">
    <source>
        <dbReference type="ARBA" id="ARBA00007399"/>
    </source>
</evidence>
<dbReference type="Proteomes" id="UP000512222">
    <property type="component" value="Chromosome"/>
</dbReference>
<dbReference type="GO" id="GO:0071555">
    <property type="term" value="P:cell wall organization"/>
    <property type="evidence" value="ECO:0007669"/>
    <property type="project" value="InterPro"/>
</dbReference>
<evidence type="ECO:0000313" key="23">
    <source>
        <dbReference type="Proteomes" id="UP001164536"/>
    </source>
</evidence>
<dbReference type="Gene3D" id="2.60.40.10">
    <property type="entry name" value="Immunoglobulins"/>
    <property type="match status" value="2"/>
</dbReference>
<dbReference type="InterPro" id="IPR001829">
    <property type="entry name" value="Pili_assmbl_chaperone_bac"/>
</dbReference>
<dbReference type="RefSeq" id="WP_003029264.1">
    <property type="nucleotide sequence ID" value="NZ_AP026940.1"/>
</dbReference>
<protein>
    <submittedName>
        <fullName evidence="15">Fimbria/pilus chaperone family protein</fullName>
    </submittedName>
    <submittedName>
        <fullName evidence="10">Fimbria/pilus periplasmic chaperone</fullName>
    </submittedName>
    <submittedName>
        <fullName evidence="9">Fimbrial chaperone YraI</fullName>
    </submittedName>
    <submittedName>
        <fullName evidence="14">Fimbrial chaperone protein</fullName>
    </submittedName>
</protein>
<dbReference type="Proteomes" id="UP000050520">
    <property type="component" value="Unassembled WGS sequence"/>
</dbReference>
<organism evidence="14 19">
    <name type="scientific">Citrobacter freundii</name>
    <dbReference type="NCBI Taxonomy" id="546"/>
    <lineage>
        <taxon>Bacteria</taxon>
        <taxon>Pseudomonadati</taxon>
        <taxon>Pseudomonadota</taxon>
        <taxon>Gammaproteobacteria</taxon>
        <taxon>Enterobacterales</taxon>
        <taxon>Enterobacteriaceae</taxon>
        <taxon>Citrobacter</taxon>
        <taxon>Citrobacter freundii complex</taxon>
    </lineage>
</organism>
<dbReference type="NCBIfam" id="NF007392">
    <property type="entry name" value="PRK09918.1"/>
    <property type="match status" value="1"/>
</dbReference>
<dbReference type="GeneID" id="87001404"/>
<evidence type="ECO:0000256" key="5">
    <source>
        <dbReference type="ARBA" id="ARBA00023186"/>
    </source>
</evidence>
<sequence length="234" mass="26229">MRQPFFFWKVLFILSLFLICVPQVSMATGMQPDSSLLLIQEKESGGSMNVTNTDNIPSLLYTQVINVDGEDDTIKLLPTQPVVRVEGGKTQQVRFILKTEKPLITEHLKRVIFEGIPPKIPGSNKIGITIRQNLPVLIHPEGLPERKDPWTLLTWHKEGNQLKVTNPGPYVVRLAQQFVTLPSKTQFDLGRTYLLPGQHITLSSASSLTADNEVRFVPVSRYGVQVSEFIASLN</sequence>
<dbReference type="EMBL" id="JAWPBU010000100">
    <property type="protein sequence ID" value="MDW2762236.1"/>
    <property type="molecule type" value="Genomic_DNA"/>
</dbReference>
<evidence type="ECO:0000259" key="6">
    <source>
        <dbReference type="Pfam" id="PF00345"/>
    </source>
</evidence>
<dbReference type="Pfam" id="PF02753">
    <property type="entry name" value="PapD_C"/>
    <property type="match status" value="1"/>
</dbReference>
<dbReference type="InterPro" id="IPR016148">
    <property type="entry name" value="Pili_assmbl_chaperone_C"/>
</dbReference>
<feature type="domain" description="Pili assembly chaperone N-terminal" evidence="6">
    <location>
        <begin position="29"/>
        <end position="143"/>
    </location>
</feature>
<evidence type="ECO:0000256" key="4">
    <source>
        <dbReference type="ARBA" id="ARBA00022764"/>
    </source>
</evidence>
<dbReference type="Proteomes" id="UP001169574">
    <property type="component" value="Unassembled WGS sequence"/>
</dbReference>
<dbReference type="Proteomes" id="UP001279522">
    <property type="component" value="Unassembled WGS sequence"/>
</dbReference>
<gene>
    <name evidence="9" type="ORF">AI2935V1_2757</name>
    <name evidence="8" type="ORF">AM363_14310</name>
    <name evidence="14" type="ORF">AN672_23075</name>
    <name evidence="16" type="ORF">B9P89_02850</name>
    <name evidence="17" type="ORF">HV178_13025</name>
    <name evidence="10" type="ORF">KY227_001684</name>
    <name evidence="18" type="ORF">O4000_13065</name>
    <name evidence="12" type="ORF">P7U51_000658</name>
    <name evidence="13" type="ORF">PQQ21_001411</name>
    <name evidence="15" type="ORF">RYZ67_27860</name>
    <name evidence="11" type="ORF">SGX49_002201</name>
</gene>
<evidence type="ECO:0000313" key="12">
    <source>
        <dbReference type="EMBL" id="EMM7456204.1"/>
    </source>
</evidence>
<reference evidence="14 19" key="2">
    <citation type="journal article" date="2017" name="PLoS ONE">
        <title>Genomic and phenotypic characterisation of fluoroquinolone resistance mechanisms in Enterobacteriaceae in Durban, South Africa.</title>
        <authorList>
            <person name="Osei Sekyere J."/>
            <person name="Amoako D.G."/>
        </authorList>
    </citation>
    <scope>NUCLEOTIDE SEQUENCE [LARGE SCALE GENOMIC DNA]</scope>
    <source>
        <strain evidence="14 19">ST62:944112508</strain>
    </source>
</reference>
<dbReference type="EMBL" id="OW995941">
    <property type="protein sequence ID" value="CAH6593912.1"/>
    <property type="molecule type" value="Genomic_DNA"/>
</dbReference>
<reference evidence="22" key="5">
    <citation type="submission" date="2020-06" db="EMBL/GenBank/DDBJ databases">
        <title>REHAB project genomes.</title>
        <authorList>
            <person name="Shaw L.P."/>
        </authorList>
    </citation>
    <scope>NUCLEOTIDE SEQUENCE [LARGE SCALE GENOMIC DNA]</scope>
    <source>
        <strain evidence="22">RHBSTW-00370</strain>
    </source>
</reference>
<evidence type="ECO:0000313" key="16">
    <source>
        <dbReference type="EMBL" id="OYR06947.1"/>
    </source>
</evidence>
<dbReference type="EMBL" id="ABLGCN030000001">
    <property type="protein sequence ID" value="EMM7456204.1"/>
    <property type="molecule type" value="Genomic_DNA"/>
</dbReference>
<evidence type="ECO:0000313" key="11">
    <source>
        <dbReference type="EMBL" id="ELV3679782.1"/>
    </source>
</evidence>
<feature type="domain" description="Pili assembly chaperone C-terminal" evidence="7">
    <location>
        <begin position="164"/>
        <end position="226"/>
    </location>
</feature>
<dbReference type="EMBL" id="ABOSXX010000007">
    <property type="protein sequence ID" value="ELV3679782.1"/>
    <property type="molecule type" value="Genomic_DNA"/>
</dbReference>
<accession>A0A0D7M182</accession>
<keyword evidence="23" id="KW-1185">Reference proteome</keyword>
<keyword evidence="3" id="KW-0732">Signal</keyword>
<dbReference type="Pfam" id="PF00345">
    <property type="entry name" value="PapD_N"/>
    <property type="match status" value="1"/>
</dbReference>
<dbReference type="Proteomes" id="UP001164536">
    <property type="component" value="Chromosome"/>
</dbReference>
<evidence type="ECO:0000313" key="21">
    <source>
        <dbReference type="Proteomes" id="UP000263627"/>
    </source>
</evidence>
<evidence type="ECO:0000313" key="8">
    <source>
        <dbReference type="EMBL" id="AXZ48013.1"/>
    </source>
</evidence>
<dbReference type="EMBL" id="CP114564">
    <property type="protein sequence ID" value="WAZ55276.1"/>
    <property type="molecule type" value="Genomic_DNA"/>
</dbReference>
<reference evidence="8 21" key="4">
    <citation type="submission" date="2018-09" db="EMBL/GenBank/DDBJ databases">
        <title>Whole genome sequencing of Citrobacter freundii AR_0116.</title>
        <authorList>
            <person name="Conlan S."/>
            <person name="Thomas P.J."/>
            <person name="Mullikin J."/>
            <person name="Frank K.M."/>
            <person name="Segre J.A."/>
        </authorList>
    </citation>
    <scope>NUCLEOTIDE SEQUENCE [LARGE SCALE GENOMIC DNA]</scope>
    <source>
        <strain evidence="8 21">AR_0116</strain>
    </source>
</reference>
<evidence type="ECO:0000256" key="1">
    <source>
        <dbReference type="ARBA" id="ARBA00004418"/>
    </source>
</evidence>
<dbReference type="PRINTS" id="PR00969">
    <property type="entry name" value="CHAPERONPILI"/>
</dbReference>
<evidence type="ECO:0000259" key="7">
    <source>
        <dbReference type="Pfam" id="PF02753"/>
    </source>
</evidence>
<reference evidence="12" key="10">
    <citation type="submission" date="2024-02" db="EMBL/GenBank/DDBJ databases">
        <authorList>
            <consortium name="Clinical and Environmental Microbiology Branch: Whole genome sequencing antimicrobial resistance pathogens in the healthcare setting"/>
        </authorList>
    </citation>
    <scope>NUCLEOTIDE SEQUENCE</scope>
    <source>
        <strain evidence="10">2021DK-00049</strain>
        <strain evidence="13">2023GN-00102</strain>
        <strain evidence="11">2023GN-00287</strain>
        <strain evidence="12">Whole organism</strain>
    </source>
</reference>
<reference evidence="15" key="9">
    <citation type="submission" date="2023-10" db="EMBL/GenBank/DDBJ databases">
        <title>Fecal carriage and genetic characteristics of carbapenem-resistant Enterobacterales among healthy adults from four provinces of China.</title>
        <authorList>
            <person name="Li Y."/>
            <person name="Zhang R."/>
        </authorList>
    </citation>
    <scope>NUCLEOTIDE SEQUENCE</scope>
    <source>
        <strain evidence="15">HN-136</strain>
    </source>
</reference>
<dbReference type="InterPro" id="IPR013783">
    <property type="entry name" value="Ig-like_fold"/>
</dbReference>
<dbReference type="EMBL" id="ABBJDF010000008">
    <property type="protein sequence ID" value="EHT9938626.1"/>
    <property type="molecule type" value="Genomic_DNA"/>
</dbReference>
<dbReference type="InterPro" id="IPR036316">
    <property type="entry name" value="Pili_assmbl_chap_C_dom_sf"/>
</dbReference>
<dbReference type="PANTHER" id="PTHR30251:SF3">
    <property type="entry name" value="FIMBRIAL CHAPARONE PROTEIN"/>
    <property type="match status" value="1"/>
</dbReference>
<reference evidence="16 20" key="3">
    <citation type="submission" date="2017-04" db="EMBL/GenBank/DDBJ databases">
        <title>Emergence of KPC-2-producing Citrobacter isolates from sediments of a Chinese river.</title>
        <authorList>
            <person name="Zheng B."/>
        </authorList>
    </citation>
    <scope>NUCLEOTIDE SEQUENCE [LARGE SCALE GENOMIC DNA]</scope>
    <source>
        <strain evidence="16 20">C191</strain>
    </source>
</reference>
<evidence type="ECO:0000313" key="20">
    <source>
        <dbReference type="Proteomes" id="UP000215827"/>
    </source>
</evidence>
<evidence type="ECO:0000313" key="13">
    <source>
        <dbReference type="EMBL" id="EMN4144190.1"/>
    </source>
</evidence>
<comment type="subcellular location">
    <subcellularLocation>
        <location evidence="1">Periplasm</location>
    </subcellularLocation>
</comment>
<dbReference type="SUPFAM" id="SSF49354">
    <property type="entry name" value="PapD-like"/>
    <property type="match status" value="1"/>
</dbReference>
<evidence type="ECO:0000313" key="10">
    <source>
        <dbReference type="EMBL" id="EHT9938626.1"/>
    </source>
</evidence>
<proteinExistence type="inferred from homology"/>
<dbReference type="PANTHER" id="PTHR30251">
    <property type="entry name" value="PILUS ASSEMBLY CHAPERONE"/>
    <property type="match status" value="1"/>
</dbReference>
<evidence type="ECO:0000313" key="15">
    <source>
        <dbReference type="EMBL" id="MDW2762236.1"/>
    </source>
</evidence>
<dbReference type="InterPro" id="IPR050643">
    <property type="entry name" value="Periplasmic_pilus_chap"/>
</dbReference>